<reference evidence="12 13" key="1">
    <citation type="submission" date="2016-12" db="EMBL/GenBank/DDBJ databases">
        <authorList>
            <person name="Song W.-J."/>
            <person name="Kurnit D.M."/>
        </authorList>
    </citation>
    <scope>NUCLEOTIDE SEQUENCE [LARGE SCALE GENOMIC DNA]</scope>
    <source>
        <strain evidence="12 13">DSM 12503</strain>
    </source>
</reference>
<dbReference type="InterPro" id="IPR036631">
    <property type="entry name" value="MGMT_N_sf"/>
</dbReference>
<comment type="subcellular location">
    <subcellularLocation>
        <location evidence="9">Cytoplasm</location>
    </subcellularLocation>
</comment>
<evidence type="ECO:0000256" key="9">
    <source>
        <dbReference type="HAMAP-Rule" id="MF_00772"/>
    </source>
</evidence>
<dbReference type="InterPro" id="IPR023546">
    <property type="entry name" value="MGMT"/>
</dbReference>
<dbReference type="Pfam" id="PF01035">
    <property type="entry name" value="DNA_binding_1"/>
    <property type="match status" value="1"/>
</dbReference>
<dbReference type="InterPro" id="IPR014048">
    <property type="entry name" value="MethylDNA_cys_MeTrfase_DNA-bd"/>
</dbReference>
<dbReference type="SUPFAM" id="SSF46767">
    <property type="entry name" value="Methylated DNA-protein cysteine methyltransferase, C-terminal domain"/>
    <property type="match status" value="1"/>
</dbReference>
<feature type="domain" description="Methylguanine DNA methyltransferase ribonuclease-like" evidence="11">
    <location>
        <begin position="7"/>
        <end position="69"/>
    </location>
</feature>
<dbReference type="Pfam" id="PF02870">
    <property type="entry name" value="Methyltransf_1N"/>
    <property type="match status" value="1"/>
</dbReference>
<keyword evidence="13" id="KW-1185">Reference proteome</keyword>
<evidence type="ECO:0000256" key="1">
    <source>
        <dbReference type="ARBA" id="ARBA00001286"/>
    </source>
</evidence>
<evidence type="ECO:0000259" key="10">
    <source>
        <dbReference type="Pfam" id="PF01035"/>
    </source>
</evidence>
<keyword evidence="3 9" id="KW-0963">Cytoplasm</keyword>
<evidence type="ECO:0000256" key="5">
    <source>
        <dbReference type="ARBA" id="ARBA00022679"/>
    </source>
</evidence>
<keyword evidence="5 9" id="KW-0808">Transferase</keyword>
<dbReference type="InterPro" id="IPR036217">
    <property type="entry name" value="MethylDNA_cys_MeTrfase_DNAb"/>
</dbReference>
<dbReference type="EMBL" id="FRFD01000006">
    <property type="protein sequence ID" value="SHO49184.1"/>
    <property type="molecule type" value="Genomic_DNA"/>
</dbReference>
<comment type="catalytic activity">
    <reaction evidence="1 9">
        <text>a 4-O-methyl-thymidine in DNA + L-cysteinyl-[protein] = a thymidine in DNA + S-methyl-L-cysteinyl-[protein]</text>
        <dbReference type="Rhea" id="RHEA:53428"/>
        <dbReference type="Rhea" id="RHEA-COMP:10131"/>
        <dbReference type="Rhea" id="RHEA-COMP:10132"/>
        <dbReference type="Rhea" id="RHEA-COMP:13555"/>
        <dbReference type="Rhea" id="RHEA-COMP:13556"/>
        <dbReference type="ChEBI" id="CHEBI:29950"/>
        <dbReference type="ChEBI" id="CHEBI:82612"/>
        <dbReference type="ChEBI" id="CHEBI:137386"/>
        <dbReference type="ChEBI" id="CHEBI:137387"/>
        <dbReference type="EC" id="2.1.1.63"/>
    </reaction>
</comment>
<dbReference type="AlphaFoldDB" id="A0A1M7Y971"/>
<evidence type="ECO:0000256" key="7">
    <source>
        <dbReference type="ARBA" id="ARBA00023204"/>
    </source>
</evidence>
<name>A0A1M7Y971_9FIRM</name>
<keyword evidence="7 9" id="KW-0234">DNA repair</keyword>
<dbReference type="Proteomes" id="UP000184612">
    <property type="component" value="Unassembled WGS sequence"/>
</dbReference>
<dbReference type="GO" id="GO:0006307">
    <property type="term" value="P:DNA alkylation repair"/>
    <property type="evidence" value="ECO:0007669"/>
    <property type="project" value="UniProtKB-UniRule"/>
</dbReference>
<sequence length="161" mass="17059">MVNSIIIDTSIGKLFIEETDGAITELSFAGDNTSISLSGSITPVLEEAQSQIISYLEGKRTSFSLPLAPKGTAFQQKVWSALLTIPYGQTISYKELATRAGNPKACRAVGMANNRNPIVIIIPCHRVIGADGRLVGYGGGLPLKETLLTLEGASFIPGKAH</sequence>
<keyword evidence="6 9" id="KW-0227">DNA damage</keyword>
<dbReference type="SUPFAM" id="SSF53155">
    <property type="entry name" value="Methylated DNA-protein cysteine methyltransferase domain"/>
    <property type="match status" value="1"/>
</dbReference>
<dbReference type="GO" id="GO:0003908">
    <property type="term" value="F:methylated-DNA-[protein]-cysteine S-methyltransferase activity"/>
    <property type="evidence" value="ECO:0007669"/>
    <property type="project" value="UniProtKB-UniRule"/>
</dbReference>
<comment type="function">
    <text evidence="9">Involved in the cellular defense against the biological effects of O6-methylguanine (O6-MeG) and O4-methylthymine (O4-MeT) in DNA. Repairs the methylated nucleobase in DNA by stoichiometrically transferring the methyl group to a cysteine residue in the enzyme. This is a suicide reaction: the enzyme is irreversibly inactivated.</text>
</comment>
<dbReference type="InterPro" id="IPR001497">
    <property type="entry name" value="MethylDNA_cys_MeTrfase_AS"/>
</dbReference>
<dbReference type="HAMAP" id="MF_00772">
    <property type="entry name" value="OGT"/>
    <property type="match status" value="1"/>
</dbReference>
<dbReference type="PANTHER" id="PTHR10815:SF5">
    <property type="entry name" value="METHYLATED-DNA--PROTEIN-CYSTEINE METHYLTRANSFERASE"/>
    <property type="match status" value="1"/>
</dbReference>
<dbReference type="GO" id="GO:0005737">
    <property type="term" value="C:cytoplasm"/>
    <property type="evidence" value="ECO:0007669"/>
    <property type="project" value="UniProtKB-SubCell"/>
</dbReference>
<evidence type="ECO:0000259" key="11">
    <source>
        <dbReference type="Pfam" id="PF02870"/>
    </source>
</evidence>
<comment type="similarity">
    <text evidence="2 9">Belongs to the MGMT family.</text>
</comment>
<dbReference type="GO" id="GO:0032259">
    <property type="term" value="P:methylation"/>
    <property type="evidence" value="ECO:0007669"/>
    <property type="project" value="UniProtKB-KW"/>
</dbReference>
<evidence type="ECO:0000256" key="8">
    <source>
        <dbReference type="ARBA" id="ARBA00049348"/>
    </source>
</evidence>
<feature type="domain" description="Methylated-DNA-[protein]-cysteine S-methyltransferase DNA binding" evidence="10">
    <location>
        <begin position="73"/>
        <end position="153"/>
    </location>
</feature>
<dbReference type="PANTHER" id="PTHR10815">
    <property type="entry name" value="METHYLATED-DNA--PROTEIN-CYSTEINE METHYLTRANSFERASE"/>
    <property type="match status" value="1"/>
</dbReference>
<dbReference type="Gene3D" id="3.30.160.70">
    <property type="entry name" value="Methylated DNA-protein cysteine methyltransferase domain"/>
    <property type="match status" value="1"/>
</dbReference>
<dbReference type="CDD" id="cd06445">
    <property type="entry name" value="ATase"/>
    <property type="match status" value="1"/>
</dbReference>
<comment type="catalytic activity">
    <reaction evidence="8 9">
        <text>a 6-O-methyl-2'-deoxyguanosine in DNA + L-cysteinyl-[protein] = S-methyl-L-cysteinyl-[protein] + a 2'-deoxyguanosine in DNA</text>
        <dbReference type="Rhea" id="RHEA:24000"/>
        <dbReference type="Rhea" id="RHEA-COMP:10131"/>
        <dbReference type="Rhea" id="RHEA-COMP:10132"/>
        <dbReference type="Rhea" id="RHEA-COMP:11367"/>
        <dbReference type="Rhea" id="RHEA-COMP:11368"/>
        <dbReference type="ChEBI" id="CHEBI:29950"/>
        <dbReference type="ChEBI" id="CHEBI:82612"/>
        <dbReference type="ChEBI" id="CHEBI:85445"/>
        <dbReference type="ChEBI" id="CHEBI:85448"/>
        <dbReference type="EC" id="2.1.1.63"/>
    </reaction>
</comment>
<dbReference type="STRING" id="1121345.SAMN02745217_02178"/>
<keyword evidence="4 9" id="KW-0489">Methyltransferase</keyword>
<protein>
    <recommendedName>
        <fullName evidence="9">Methylated-DNA--protein-cysteine methyltransferase</fullName>
        <ecNumber evidence="9">2.1.1.63</ecNumber>
    </recommendedName>
    <alternativeName>
        <fullName evidence="9">6-O-methylguanine-DNA methyltransferase</fullName>
        <shortName evidence="9">MGMT</shortName>
    </alternativeName>
    <alternativeName>
        <fullName evidence="9">O-6-methylguanine-DNA-alkyltransferase</fullName>
    </alternativeName>
</protein>
<organism evidence="12 13">
    <name type="scientific">Anaerocolumna xylanovorans DSM 12503</name>
    <dbReference type="NCBI Taxonomy" id="1121345"/>
    <lineage>
        <taxon>Bacteria</taxon>
        <taxon>Bacillati</taxon>
        <taxon>Bacillota</taxon>
        <taxon>Clostridia</taxon>
        <taxon>Lachnospirales</taxon>
        <taxon>Lachnospiraceae</taxon>
        <taxon>Anaerocolumna</taxon>
    </lineage>
</organism>
<dbReference type="EC" id="2.1.1.63" evidence="9"/>
<proteinExistence type="inferred from homology"/>
<evidence type="ECO:0000313" key="12">
    <source>
        <dbReference type="EMBL" id="SHO49184.1"/>
    </source>
</evidence>
<gene>
    <name evidence="12" type="ORF">SAMN02745217_02178</name>
</gene>
<dbReference type="Gene3D" id="1.10.10.10">
    <property type="entry name" value="Winged helix-like DNA-binding domain superfamily/Winged helix DNA-binding domain"/>
    <property type="match status" value="1"/>
</dbReference>
<evidence type="ECO:0000256" key="3">
    <source>
        <dbReference type="ARBA" id="ARBA00022490"/>
    </source>
</evidence>
<dbReference type="FunFam" id="1.10.10.10:FF:000214">
    <property type="entry name" value="Methylated-DNA--protein-cysteine methyltransferase"/>
    <property type="match status" value="1"/>
</dbReference>
<dbReference type="RefSeq" id="WP_073588880.1">
    <property type="nucleotide sequence ID" value="NZ_FRFD01000006.1"/>
</dbReference>
<evidence type="ECO:0000256" key="6">
    <source>
        <dbReference type="ARBA" id="ARBA00022763"/>
    </source>
</evidence>
<dbReference type="InterPro" id="IPR036388">
    <property type="entry name" value="WH-like_DNA-bd_sf"/>
</dbReference>
<evidence type="ECO:0000256" key="2">
    <source>
        <dbReference type="ARBA" id="ARBA00008711"/>
    </source>
</evidence>
<evidence type="ECO:0000313" key="13">
    <source>
        <dbReference type="Proteomes" id="UP000184612"/>
    </source>
</evidence>
<feature type="active site" description="Nucleophile; methyl group acceptor" evidence="9">
    <location>
        <position position="124"/>
    </location>
</feature>
<dbReference type="InterPro" id="IPR008332">
    <property type="entry name" value="MethylG_MeTrfase_N"/>
</dbReference>
<accession>A0A1M7Y971</accession>
<evidence type="ECO:0000256" key="4">
    <source>
        <dbReference type="ARBA" id="ARBA00022603"/>
    </source>
</evidence>
<comment type="miscellaneous">
    <text evidence="9">This enzyme catalyzes only one turnover and therefore is not strictly catalytic. According to one definition, an enzyme is a biocatalyst that acts repeatedly and over many reaction cycles.</text>
</comment>
<dbReference type="NCBIfam" id="TIGR00589">
    <property type="entry name" value="ogt"/>
    <property type="match status" value="1"/>
</dbReference>
<dbReference type="PROSITE" id="PS00374">
    <property type="entry name" value="MGMT"/>
    <property type="match status" value="1"/>
</dbReference>
<dbReference type="OrthoDB" id="9802228at2"/>